<evidence type="ECO:0000313" key="3">
    <source>
        <dbReference type="Proteomes" id="UP000593561"/>
    </source>
</evidence>
<dbReference type="AlphaFoldDB" id="A0A7J8S2D1"/>
<organism evidence="2 3">
    <name type="scientific">Gossypium davidsonii</name>
    <name type="common">Davidson's cotton</name>
    <name type="synonym">Gossypium klotzschianum subsp. davidsonii</name>
    <dbReference type="NCBI Taxonomy" id="34287"/>
    <lineage>
        <taxon>Eukaryota</taxon>
        <taxon>Viridiplantae</taxon>
        <taxon>Streptophyta</taxon>
        <taxon>Embryophyta</taxon>
        <taxon>Tracheophyta</taxon>
        <taxon>Spermatophyta</taxon>
        <taxon>Magnoliopsida</taxon>
        <taxon>eudicotyledons</taxon>
        <taxon>Gunneridae</taxon>
        <taxon>Pentapetalae</taxon>
        <taxon>rosids</taxon>
        <taxon>malvids</taxon>
        <taxon>Malvales</taxon>
        <taxon>Malvaceae</taxon>
        <taxon>Malvoideae</taxon>
        <taxon>Gossypium</taxon>
    </lineage>
</organism>
<dbReference type="EMBL" id="JABFAC010000008">
    <property type="protein sequence ID" value="MBA0620214.1"/>
    <property type="molecule type" value="Genomic_DNA"/>
</dbReference>
<dbReference type="Pfam" id="PF24924">
    <property type="entry name" value="DUF7745"/>
    <property type="match status" value="1"/>
</dbReference>
<gene>
    <name evidence="2" type="ORF">Godav_005973</name>
</gene>
<dbReference type="Proteomes" id="UP000593561">
    <property type="component" value="Unassembled WGS sequence"/>
</dbReference>
<feature type="domain" description="DUF7745" evidence="1">
    <location>
        <begin position="54"/>
        <end position="141"/>
    </location>
</feature>
<dbReference type="PANTHER" id="PTHR48200">
    <property type="entry name" value="PROTEIN, PUTATIVE-RELATED"/>
    <property type="match status" value="1"/>
</dbReference>
<reference evidence="2 3" key="1">
    <citation type="journal article" date="2019" name="Genome Biol. Evol.">
        <title>Insights into the evolution of the New World diploid cottons (Gossypium, subgenus Houzingenia) based on genome sequencing.</title>
        <authorList>
            <person name="Grover C.E."/>
            <person name="Arick M.A. 2nd"/>
            <person name="Thrash A."/>
            <person name="Conover J.L."/>
            <person name="Sanders W.S."/>
            <person name="Peterson D.G."/>
            <person name="Frelichowski J.E."/>
            <person name="Scheffler J.A."/>
            <person name="Scheffler B.E."/>
            <person name="Wendel J.F."/>
        </authorList>
    </citation>
    <scope>NUCLEOTIDE SEQUENCE [LARGE SCALE GENOMIC DNA]</scope>
    <source>
        <strain evidence="2">27</strain>
        <tissue evidence="2">Leaf</tissue>
    </source>
</reference>
<name>A0A7J8S2D1_GOSDV</name>
<comment type="caution">
    <text evidence="2">The sequence shown here is derived from an EMBL/GenBank/DDBJ whole genome shotgun (WGS) entry which is preliminary data.</text>
</comment>
<dbReference type="PANTHER" id="PTHR48200:SF1">
    <property type="entry name" value="AMINOTRANSFERASE-LIKE PLANT MOBILE DOMAIN-CONTAINING PROTEIN"/>
    <property type="match status" value="1"/>
</dbReference>
<sequence length="195" mass="22685">MQLEKGDSLTKGYTSKLWDFTRISVTQNNLQELKEVWVQWDDEVKQFLRDLILAQPDTKKKVDIFALNIYGLIIFPKALGHVDEVVTDLFDRLDRRVTPVSTIMAETFRSLNACRRTGKGRFIGCAQLFLAWFHSHFWKRKDGLQSFKISKMKMLSGKPLDWSPMRFYTDVETLTGSVYLEFGELLDTAPLLILR</sequence>
<proteinExistence type="predicted"/>
<evidence type="ECO:0000259" key="1">
    <source>
        <dbReference type="Pfam" id="PF24924"/>
    </source>
</evidence>
<accession>A0A7J8S2D1</accession>
<evidence type="ECO:0000313" key="2">
    <source>
        <dbReference type="EMBL" id="MBA0620214.1"/>
    </source>
</evidence>
<keyword evidence="3" id="KW-1185">Reference proteome</keyword>
<protein>
    <recommendedName>
        <fullName evidence="1">DUF7745 domain-containing protein</fullName>
    </recommendedName>
</protein>
<dbReference type="InterPro" id="IPR056647">
    <property type="entry name" value="DUF7745"/>
</dbReference>